<accession>A0A1I4RXZ3</accession>
<keyword evidence="4" id="KW-0904">Protein phosphatase</keyword>
<dbReference type="InterPro" id="IPR050438">
    <property type="entry name" value="LMW_PTPase"/>
</dbReference>
<evidence type="ECO:0000256" key="3">
    <source>
        <dbReference type="ARBA" id="ARBA00022801"/>
    </source>
</evidence>
<gene>
    <name evidence="8" type="primary">epsP</name>
    <name evidence="8" type="ORF">NMYAN_10048</name>
    <name evidence="9" type="ORF">SAMN05421880_12134</name>
</gene>
<evidence type="ECO:0000256" key="4">
    <source>
        <dbReference type="ARBA" id="ARBA00022912"/>
    </source>
</evidence>
<keyword evidence="3 8" id="KW-0378">Hydrolase</keyword>
<dbReference type="CDD" id="cd16343">
    <property type="entry name" value="LMWPTP"/>
    <property type="match status" value="1"/>
</dbReference>
<dbReference type="Pfam" id="PF01451">
    <property type="entry name" value="LMWPc"/>
    <property type="match status" value="1"/>
</dbReference>
<feature type="active site" description="Proton donor" evidence="6">
    <location>
        <position position="101"/>
    </location>
</feature>
<reference evidence="9 10" key="1">
    <citation type="submission" date="2016-10" db="EMBL/GenBank/DDBJ databases">
        <authorList>
            <person name="de Groot N.N."/>
        </authorList>
    </citation>
    <scope>NUCLEOTIDE SEQUENCE [LARGE SCALE GENOMIC DNA]</scope>
    <source>
        <strain evidence="9 10">Nm146</strain>
    </source>
</reference>
<comment type="catalytic activity">
    <reaction evidence="5">
        <text>O-phospho-L-tyrosyl-[protein] + H2O = L-tyrosyl-[protein] + phosphate</text>
        <dbReference type="Rhea" id="RHEA:10684"/>
        <dbReference type="Rhea" id="RHEA-COMP:10136"/>
        <dbReference type="Rhea" id="RHEA-COMP:20101"/>
        <dbReference type="ChEBI" id="CHEBI:15377"/>
        <dbReference type="ChEBI" id="CHEBI:43474"/>
        <dbReference type="ChEBI" id="CHEBI:46858"/>
        <dbReference type="ChEBI" id="CHEBI:61978"/>
        <dbReference type="EC" id="3.1.3.48"/>
    </reaction>
</comment>
<dbReference type="EMBL" id="FOUF01000021">
    <property type="protein sequence ID" value="SFM56860.1"/>
    <property type="molecule type" value="Genomic_DNA"/>
</dbReference>
<dbReference type="PRINTS" id="PR00719">
    <property type="entry name" value="LMWPTPASE"/>
</dbReference>
<evidence type="ECO:0000256" key="1">
    <source>
        <dbReference type="ARBA" id="ARBA00011063"/>
    </source>
</evidence>
<name>A0A1I4RXZ3_9PROT</name>
<dbReference type="InterPro" id="IPR023485">
    <property type="entry name" value="Ptyr_pPase"/>
</dbReference>
<dbReference type="AlphaFoldDB" id="A0A1I4RXZ3"/>
<dbReference type="Proteomes" id="UP000601736">
    <property type="component" value="Unassembled WGS sequence"/>
</dbReference>
<evidence type="ECO:0000256" key="5">
    <source>
        <dbReference type="ARBA" id="ARBA00051722"/>
    </source>
</evidence>
<evidence type="ECO:0000313" key="9">
    <source>
        <dbReference type="EMBL" id="SFM56860.1"/>
    </source>
</evidence>
<dbReference type="PANTHER" id="PTHR11717:SF31">
    <property type="entry name" value="LOW MOLECULAR WEIGHT PROTEIN-TYROSINE-PHOSPHATASE ETP-RELATED"/>
    <property type="match status" value="1"/>
</dbReference>
<dbReference type="Gene3D" id="3.40.50.2300">
    <property type="match status" value="1"/>
</dbReference>
<evidence type="ECO:0000256" key="6">
    <source>
        <dbReference type="PIRSR" id="PIRSR617867-1"/>
    </source>
</evidence>
<dbReference type="STRING" id="52442.SAMN05421880_12134"/>
<keyword evidence="10" id="KW-1185">Reference proteome</keyword>
<dbReference type="SMART" id="SM00226">
    <property type="entry name" value="LMWPc"/>
    <property type="match status" value="1"/>
</dbReference>
<evidence type="ECO:0000256" key="2">
    <source>
        <dbReference type="ARBA" id="ARBA00013064"/>
    </source>
</evidence>
<dbReference type="EC" id="3.1.3.48" evidence="2"/>
<dbReference type="InterPro" id="IPR017867">
    <property type="entry name" value="Tyr_phospatase_low_mol_wt"/>
</dbReference>
<reference evidence="8" key="2">
    <citation type="submission" date="2021-02" db="EMBL/GenBank/DDBJ databases">
        <authorList>
            <person name="Han P."/>
        </authorList>
    </citation>
    <scope>NUCLEOTIDE SEQUENCE</scope>
    <source>
        <strain evidence="8">Nitrosomonas nitrosa 18-3D</strain>
    </source>
</reference>
<dbReference type="SUPFAM" id="SSF52788">
    <property type="entry name" value="Phosphotyrosine protein phosphatases I"/>
    <property type="match status" value="1"/>
</dbReference>
<evidence type="ECO:0000313" key="8">
    <source>
        <dbReference type="EMBL" id="CAE6483167.1"/>
    </source>
</evidence>
<comment type="similarity">
    <text evidence="1">Belongs to the low molecular weight phosphotyrosine protein phosphatase family.</text>
</comment>
<dbReference type="InterPro" id="IPR036196">
    <property type="entry name" value="Ptyr_pPase_sf"/>
</dbReference>
<dbReference type="EMBL" id="CAJNAP010000001">
    <property type="protein sequence ID" value="CAE6483167.1"/>
    <property type="molecule type" value="Genomic_DNA"/>
</dbReference>
<evidence type="ECO:0000313" key="10">
    <source>
        <dbReference type="Proteomes" id="UP000199561"/>
    </source>
</evidence>
<protein>
    <recommendedName>
        <fullName evidence="2">protein-tyrosine-phosphatase</fullName>
        <ecNumber evidence="2">3.1.3.48</ecNumber>
    </recommendedName>
</protein>
<proteinExistence type="inferred from homology"/>
<dbReference type="GO" id="GO:0004725">
    <property type="term" value="F:protein tyrosine phosphatase activity"/>
    <property type="evidence" value="ECO:0007669"/>
    <property type="project" value="UniProtKB-EC"/>
</dbReference>
<evidence type="ECO:0000259" key="7">
    <source>
        <dbReference type="SMART" id="SM00226"/>
    </source>
</evidence>
<dbReference type="PANTHER" id="PTHR11717">
    <property type="entry name" value="LOW MOLECULAR WEIGHT PROTEIN TYROSINE PHOSPHATASE"/>
    <property type="match status" value="1"/>
</dbReference>
<feature type="domain" description="Phosphotyrosine protein phosphatase I" evidence="7">
    <location>
        <begin position="1"/>
        <end position="127"/>
    </location>
</feature>
<organism evidence="9 10">
    <name type="scientific">Nitrosomonas nitrosa</name>
    <dbReference type="NCBI Taxonomy" id="52442"/>
    <lineage>
        <taxon>Bacteria</taxon>
        <taxon>Pseudomonadati</taxon>
        <taxon>Pseudomonadota</taxon>
        <taxon>Betaproteobacteria</taxon>
        <taxon>Nitrosomonadales</taxon>
        <taxon>Nitrosomonadaceae</taxon>
        <taxon>Nitrosomonas</taxon>
    </lineage>
</organism>
<dbReference type="Proteomes" id="UP000199561">
    <property type="component" value="Unassembled WGS sequence"/>
</dbReference>
<sequence>MAEGLLKQTLAQSAIDCHVSSAGLNALVGHKADPMACQLMMQKGIDISGHRACQLNSEMIRKADLILVMEAFQKDAIEKNEPSTRGKVFRLGEWSHFDIPDPYQKEMTVFEAALALIEQGVAEWAKKLH</sequence>